<accession>A0ABP2ZVR3</accession>
<feature type="transmembrane region" description="Helical" evidence="8">
    <location>
        <begin position="176"/>
        <end position="193"/>
    </location>
</feature>
<name>A0ABP2ZVR3_ENTCL</name>
<feature type="transmembrane region" description="Helical" evidence="8">
    <location>
        <begin position="153"/>
        <end position="169"/>
    </location>
</feature>
<evidence type="ECO:0000256" key="7">
    <source>
        <dbReference type="ARBA" id="ARBA00023136"/>
    </source>
</evidence>
<dbReference type="PANTHER" id="PTHR33908:SF11">
    <property type="entry name" value="MEMBRANE PROTEIN"/>
    <property type="match status" value="1"/>
</dbReference>
<keyword evidence="4" id="KW-0808">Transferase</keyword>
<feature type="transmembrane region" description="Helical" evidence="8">
    <location>
        <begin position="15"/>
        <end position="33"/>
    </location>
</feature>
<comment type="subcellular location">
    <subcellularLocation>
        <location evidence="1">Cell membrane</location>
        <topology evidence="1">Multi-pass membrane protein</topology>
    </subcellularLocation>
</comment>
<keyword evidence="3" id="KW-0328">Glycosyltransferase</keyword>
<dbReference type="EMBL" id="AXOM01000023">
    <property type="protein sequence ID" value="ESS59296.1"/>
    <property type="molecule type" value="Genomic_DNA"/>
</dbReference>
<gene>
    <name evidence="9" type="ORF">EDP2_2841</name>
</gene>
<organism evidence="9 10">
    <name type="scientific">Enterobacter cloacae S611</name>
    <dbReference type="NCBI Taxonomy" id="1399146"/>
    <lineage>
        <taxon>Bacteria</taxon>
        <taxon>Pseudomonadati</taxon>
        <taxon>Pseudomonadota</taxon>
        <taxon>Gammaproteobacteria</taxon>
        <taxon>Enterobacterales</taxon>
        <taxon>Enterobacteriaceae</taxon>
        <taxon>Enterobacter</taxon>
        <taxon>Enterobacter cloacae complex</taxon>
    </lineage>
</organism>
<keyword evidence="2" id="KW-1003">Cell membrane</keyword>
<feature type="transmembrane region" description="Helical" evidence="8">
    <location>
        <begin position="340"/>
        <end position="360"/>
    </location>
</feature>
<proteinExistence type="predicted"/>
<evidence type="ECO:0008006" key="11">
    <source>
        <dbReference type="Google" id="ProtNLM"/>
    </source>
</evidence>
<dbReference type="PANTHER" id="PTHR33908">
    <property type="entry name" value="MANNOSYLTRANSFERASE YKCB-RELATED"/>
    <property type="match status" value="1"/>
</dbReference>
<feature type="transmembrane region" description="Helical" evidence="8">
    <location>
        <begin position="199"/>
        <end position="217"/>
    </location>
</feature>
<evidence type="ECO:0000313" key="10">
    <source>
        <dbReference type="Proteomes" id="UP000017834"/>
    </source>
</evidence>
<feature type="transmembrane region" description="Helical" evidence="8">
    <location>
        <begin position="397"/>
        <end position="418"/>
    </location>
</feature>
<evidence type="ECO:0000256" key="6">
    <source>
        <dbReference type="ARBA" id="ARBA00022989"/>
    </source>
</evidence>
<feature type="transmembrane region" description="Helical" evidence="8">
    <location>
        <begin position="98"/>
        <end position="117"/>
    </location>
</feature>
<dbReference type="InterPro" id="IPR050297">
    <property type="entry name" value="LipidA_mod_glycosyltrf_83"/>
</dbReference>
<feature type="transmembrane region" description="Helical" evidence="8">
    <location>
        <begin position="129"/>
        <end position="147"/>
    </location>
</feature>
<keyword evidence="5 8" id="KW-0812">Transmembrane</keyword>
<protein>
    <recommendedName>
        <fullName evidence="11">Dolichyl-phosphate-mannose-mannosyltransferase family protein</fullName>
    </recommendedName>
</protein>
<evidence type="ECO:0000256" key="2">
    <source>
        <dbReference type="ARBA" id="ARBA00022475"/>
    </source>
</evidence>
<feature type="transmembrane region" description="Helical" evidence="8">
    <location>
        <begin position="310"/>
        <end position="328"/>
    </location>
</feature>
<evidence type="ECO:0000313" key="9">
    <source>
        <dbReference type="EMBL" id="ESS59296.1"/>
    </source>
</evidence>
<evidence type="ECO:0000256" key="8">
    <source>
        <dbReference type="SAM" id="Phobius"/>
    </source>
</evidence>
<comment type="caution">
    <text evidence="9">The sequence shown here is derived from an EMBL/GenBank/DDBJ whole genome shotgun (WGS) entry which is preliminary data.</text>
</comment>
<feature type="transmembrane region" description="Helical" evidence="8">
    <location>
        <begin position="372"/>
        <end position="390"/>
    </location>
</feature>
<reference evidence="9 10" key="1">
    <citation type="journal article" date="2014" name="Genome Announc.">
        <title>Draft Genome Sequence of Enterobacter cloacae Strain S611.</title>
        <authorList>
            <person name="Wang D."/>
            <person name="Han C.S."/>
            <person name="Dichosa A.E."/>
            <person name="Gleasner C.D."/>
            <person name="Johnson S.L."/>
            <person name="Daligault H.E."/>
            <person name="Davenport K.W."/>
            <person name="Li P.E."/>
            <person name="Pierson E.A."/>
            <person name="Pierson L.S.III."/>
        </authorList>
    </citation>
    <scope>NUCLEOTIDE SEQUENCE [LARGE SCALE GENOMIC DNA]</scope>
    <source>
        <strain evidence="9 10">S611</strain>
    </source>
</reference>
<sequence length="590" mass="65347">MTITDNDKVVNRDNVILIALISLFLAISFGYLLSYPFTVFPDAIGHMGYVNDVIKNGFPDYRHGLYITGDKYNHLNHPALYYLLSGYVIRLFGLQPHAAIAAQMINMVIGALILVITFKTLKKVGCSSWAIFTGMTMFMLLPMFPLLCASVSNDPISFLGCSVFLYALVRVKEPQASRSILAGLFIGGAIAALSKATAALVVICLFAVHFLIFLRAWKELLIRSRRGDYLIPAITLIVVLGYYFVIHHLYGSFFPSPQKGPDVMFQTMNPDAVRLDLLAYLQLFLGGNIYTLTQPYGHGGFEDSLLRIDLLKWLLLVVLISVAGLTLFAKAKSAAQRTSLAMIIAFILFMIFYFATLRNLHLHTGYQGALQARYFFGFLSAFALCIAVAFDLLKSKLLSRVTLVVMTSMALASLYPSWARVYADPAVIHDLYVAQNTGQITYGGLIKGRVFQQSFTARSTRLLKAEMVIGTYSRVAHSTLTVSLLTADGHLLSQQNIDAATIADNSWVAVSFPKVELKPGERYLLQLTSADADENSAVTWWAAKSDVTEFPAYAGSKYGPVVYDLYKDGDAIVDGQRQNESDFAFRLYFG</sequence>
<evidence type="ECO:0000256" key="1">
    <source>
        <dbReference type="ARBA" id="ARBA00004651"/>
    </source>
</evidence>
<evidence type="ECO:0000256" key="5">
    <source>
        <dbReference type="ARBA" id="ARBA00022692"/>
    </source>
</evidence>
<dbReference type="Proteomes" id="UP000017834">
    <property type="component" value="Unassembled WGS sequence"/>
</dbReference>
<feature type="transmembrane region" description="Helical" evidence="8">
    <location>
        <begin position="229"/>
        <end position="250"/>
    </location>
</feature>
<evidence type="ECO:0000256" key="3">
    <source>
        <dbReference type="ARBA" id="ARBA00022676"/>
    </source>
</evidence>
<keyword evidence="10" id="KW-1185">Reference proteome</keyword>
<keyword evidence="6 8" id="KW-1133">Transmembrane helix</keyword>
<keyword evidence="7 8" id="KW-0472">Membrane</keyword>
<evidence type="ECO:0000256" key="4">
    <source>
        <dbReference type="ARBA" id="ARBA00022679"/>
    </source>
</evidence>